<gene>
    <name evidence="3" type="ORF">PNU62_10710</name>
</gene>
<organism evidence="3 4">
    <name type="scientific">Ruminococcus bicirculans</name>
    <name type="common">ex Wegman et al. 2014</name>
    <dbReference type="NCBI Taxonomy" id="1160721"/>
    <lineage>
        <taxon>Bacteria</taxon>
        <taxon>Bacillati</taxon>
        <taxon>Bacillota</taxon>
        <taxon>Clostridia</taxon>
        <taxon>Eubacteriales</taxon>
        <taxon>Oscillospiraceae</taxon>
        <taxon>Ruminococcus</taxon>
    </lineage>
</organism>
<dbReference type="InterPro" id="IPR001296">
    <property type="entry name" value="Glyco_trans_1"/>
</dbReference>
<feature type="domain" description="Glycosyl transferase family 1" evidence="2">
    <location>
        <begin position="242"/>
        <end position="403"/>
    </location>
</feature>
<evidence type="ECO:0000256" key="1">
    <source>
        <dbReference type="ARBA" id="ARBA00022679"/>
    </source>
</evidence>
<sequence length="724" mass="83678">MNILFIDLHCDATMPSGANEFGGGNTYSRGLLKGIIKNENLFCVYVTRKKYDSFSNNEKISDNCFIERLKLGDSADDKDTLQNYIDKATDKIRAIIDKYNLRNFIIHSSYWQSGVVALKLSKEYGTYYIHTIQSNGKKKKLVNSKQIDLDKRIASEELIFKNAKYLICSSIAEQEEIHNLYNIDYDRLILTGLPIAQEFSNPSHDKYGNVSTYSISQINVNSYLPLGYSANCLETWWINGPFLYYGRLHIDKGILEIIRAWSQLFEIYGDKTPPLWIAGGTPKQIAYFRERLFEMAVHIDEFENNNKIIWWGTLSPSELSCLLIKSMVLVTHSKYESGGLMIIEALATSTAVIATPFGYAKNYIYDWFNGFVVDHGNIELLKMRMSHFIENPYLSDLLSKNAKLTYDEIANSIDFLKIHFELYSGLKPDVYKPSVKALTQTNNNVLGCQNILNEHELDNHIRSFLKSSNYTFIKTYTSSDSLVVIIKYMESEYRVDIWLNTLNPRRFLDEKDPYIITSTDKINMVLKYHKNKLFQRIDHFSVCDKLSITRCSSANKPFDLKQAIMLMDEAFTCNEQAPSDPALSEKIKRLFLTFNRYSIYIKDAELISKLKELFESLKQFNNKRKKLCLGFTPCLSSTDNICGEKLHGIFNCIRSEYGYNIAMVFSVVKIFPCENVLLWFNGDQWNSIAAWYVYLQLESVVLDLIHYPNKTQFNLNEKLIDLLK</sequence>
<keyword evidence="3" id="KW-0328">Glycosyltransferase</keyword>
<dbReference type="EMBL" id="JAQMLV010000014">
    <property type="protein sequence ID" value="MDB8745489.1"/>
    <property type="molecule type" value="Genomic_DNA"/>
</dbReference>
<name>A0AAW6EF88_9FIRM</name>
<dbReference type="PANTHER" id="PTHR46401:SF2">
    <property type="entry name" value="GLYCOSYLTRANSFERASE WBBK-RELATED"/>
    <property type="match status" value="1"/>
</dbReference>
<evidence type="ECO:0000313" key="3">
    <source>
        <dbReference type="EMBL" id="MDB8745489.1"/>
    </source>
</evidence>
<dbReference type="EC" id="2.4.-.-" evidence="3"/>
<proteinExistence type="predicted"/>
<dbReference type="SUPFAM" id="SSF53756">
    <property type="entry name" value="UDP-Glycosyltransferase/glycogen phosphorylase"/>
    <property type="match status" value="1"/>
</dbReference>
<dbReference type="GO" id="GO:0016757">
    <property type="term" value="F:glycosyltransferase activity"/>
    <property type="evidence" value="ECO:0007669"/>
    <property type="project" value="UniProtKB-KW"/>
</dbReference>
<dbReference type="Proteomes" id="UP001211015">
    <property type="component" value="Unassembled WGS sequence"/>
</dbReference>
<accession>A0AAW6EF88</accession>
<reference evidence="3" key="1">
    <citation type="submission" date="2023-01" db="EMBL/GenBank/DDBJ databases">
        <title>Human gut microbiome strain richness.</title>
        <authorList>
            <person name="Chen-Liaw A."/>
        </authorList>
    </citation>
    <scope>NUCLEOTIDE SEQUENCE</scope>
    <source>
        <strain evidence="3">1001275st1_F4_1001275B_160808</strain>
    </source>
</reference>
<dbReference type="PANTHER" id="PTHR46401">
    <property type="entry name" value="GLYCOSYLTRANSFERASE WBBK-RELATED"/>
    <property type="match status" value="1"/>
</dbReference>
<evidence type="ECO:0000259" key="2">
    <source>
        <dbReference type="Pfam" id="PF00534"/>
    </source>
</evidence>
<dbReference type="RefSeq" id="WP_195389171.1">
    <property type="nucleotide sequence ID" value="NZ_JADNGL010000034.1"/>
</dbReference>
<evidence type="ECO:0000313" key="4">
    <source>
        <dbReference type="Proteomes" id="UP001211015"/>
    </source>
</evidence>
<dbReference type="AlphaFoldDB" id="A0AAW6EF88"/>
<keyword evidence="1 3" id="KW-0808">Transferase</keyword>
<dbReference type="Gene3D" id="3.40.50.2000">
    <property type="entry name" value="Glycogen Phosphorylase B"/>
    <property type="match status" value="2"/>
</dbReference>
<comment type="caution">
    <text evidence="3">The sequence shown here is derived from an EMBL/GenBank/DDBJ whole genome shotgun (WGS) entry which is preliminary data.</text>
</comment>
<dbReference type="Pfam" id="PF00534">
    <property type="entry name" value="Glycos_transf_1"/>
    <property type="match status" value="1"/>
</dbReference>
<dbReference type="GO" id="GO:0009103">
    <property type="term" value="P:lipopolysaccharide biosynthetic process"/>
    <property type="evidence" value="ECO:0007669"/>
    <property type="project" value="TreeGrafter"/>
</dbReference>
<protein>
    <submittedName>
        <fullName evidence="3">Glycosyltransferase</fullName>
        <ecNumber evidence="3">2.4.-.-</ecNumber>
    </submittedName>
</protein>